<dbReference type="SUPFAM" id="SSF55729">
    <property type="entry name" value="Acyl-CoA N-acyltransferases (Nat)"/>
    <property type="match status" value="1"/>
</dbReference>
<dbReference type="Proteomes" id="UP000186455">
    <property type="component" value="Unassembled WGS sequence"/>
</dbReference>
<proteinExistence type="predicted"/>
<dbReference type="STRING" id="1048205.AB852_36595"/>
<dbReference type="EMBL" id="LFBV01000014">
    <property type="protein sequence ID" value="OKH88542.1"/>
    <property type="molecule type" value="Genomic_DNA"/>
</dbReference>
<dbReference type="InterPro" id="IPR016181">
    <property type="entry name" value="Acyl_CoA_acyltransferase"/>
</dbReference>
<keyword evidence="3" id="KW-1185">Reference proteome</keyword>
<dbReference type="Gene3D" id="3.40.630.30">
    <property type="match status" value="1"/>
</dbReference>
<gene>
    <name evidence="2" type="ORF">AB852_36595</name>
</gene>
<dbReference type="PROSITE" id="PS51186">
    <property type="entry name" value="GNAT"/>
    <property type="match status" value="1"/>
</dbReference>
<evidence type="ECO:0000259" key="1">
    <source>
        <dbReference type="PROSITE" id="PS51186"/>
    </source>
</evidence>
<sequence>MPSLRFGVRPATSGDASAVETLVLARSDWLEERGLPSWRDDAGLVSALTANPDGSMWILEADGRPVGCTTVTDSTPPMAWTEQELSEPSLYLYTTVTDPAVRTWKPGTLLALWALDRAFQEGKTWLRRGCRFPGLVTYYQHQGFAVVHEMRKSRGPMYLMARRAEPVKDLQDRFDGTTLPYA</sequence>
<evidence type="ECO:0000313" key="3">
    <source>
        <dbReference type="Proteomes" id="UP000186455"/>
    </source>
</evidence>
<comment type="caution">
    <text evidence="2">The sequence shown here is derived from an EMBL/GenBank/DDBJ whole genome shotgun (WGS) entry which is preliminary data.</text>
</comment>
<dbReference type="Pfam" id="PF00583">
    <property type="entry name" value="Acetyltransf_1"/>
    <property type="match status" value="1"/>
</dbReference>
<dbReference type="GO" id="GO:0016747">
    <property type="term" value="F:acyltransferase activity, transferring groups other than amino-acyl groups"/>
    <property type="evidence" value="ECO:0007669"/>
    <property type="project" value="InterPro"/>
</dbReference>
<dbReference type="RefSeq" id="WP_073796141.1">
    <property type="nucleotide sequence ID" value="NZ_CP109290.1"/>
</dbReference>
<name>A0A1Q4USF0_9ACTN</name>
<dbReference type="InterPro" id="IPR000182">
    <property type="entry name" value="GNAT_dom"/>
</dbReference>
<evidence type="ECO:0000313" key="2">
    <source>
        <dbReference type="EMBL" id="OKH88542.1"/>
    </source>
</evidence>
<accession>A0A1Q4USF0</accession>
<feature type="domain" description="N-acetyltransferase" evidence="1">
    <location>
        <begin position="6"/>
        <end position="165"/>
    </location>
</feature>
<dbReference type="GeneID" id="96794014"/>
<keyword evidence="2" id="KW-0808">Transferase</keyword>
<reference evidence="2 3" key="1">
    <citation type="submission" date="2015-06" db="EMBL/GenBank/DDBJ databases">
        <title>Cloning and characterization of the uncialamcin biosynthetic gene cluster.</title>
        <authorList>
            <person name="Yan X."/>
            <person name="Huang T."/>
            <person name="Ge H."/>
            <person name="Shen B."/>
        </authorList>
    </citation>
    <scope>NUCLEOTIDE SEQUENCE [LARGE SCALE GENOMIC DNA]</scope>
    <source>
        <strain evidence="2 3">DCA2648</strain>
    </source>
</reference>
<dbReference type="AlphaFoldDB" id="A0A1Q4USF0"/>
<protein>
    <submittedName>
        <fullName evidence="2">Acetyltransferase</fullName>
    </submittedName>
</protein>
<organism evidence="2 3">
    <name type="scientific">Streptomyces uncialis</name>
    <dbReference type="NCBI Taxonomy" id="1048205"/>
    <lineage>
        <taxon>Bacteria</taxon>
        <taxon>Bacillati</taxon>
        <taxon>Actinomycetota</taxon>
        <taxon>Actinomycetes</taxon>
        <taxon>Kitasatosporales</taxon>
        <taxon>Streptomycetaceae</taxon>
        <taxon>Streptomyces</taxon>
    </lineage>
</organism>